<dbReference type="Pfam" id="PF04286">
    <property type="entry name" value="DUF445"/>
    <property type="match status" value="1"/>
</dbReference>
<keyword evidence="5 6" id="KW-0472">Membrane</keyword>
<keyword evidence="8" id="KW-1185">Reference proteome</keyword>
<comment type="subcellular location">
    <subcellularLocation>
        <location evidence="1">Endomembrane system</location>
    </subcellularLocation>
</comment>
<dbReference type="InterPro" id="IPR007383">
    <property type="entry name" value="DUF445"/>
</dbReference>
<dbReference type="STRING" id="457570.Nther_1825"/>
<name>B2A5L0_NATTJ</name>
<feature type="transmembrane region" description="Helical" evidence="6">
    <location>
        <begin position="178"/>
        <end position="201"/>
    </location>
</feature>
<dbReference type="KEGG" id="nth:Nther_1825"/>
<reference evidence="7 8" key="1">
    <citation type="submission" date="2008-04" db="EMBL/GenBank/DDBJ databases">
        <title>Complete sequence of chromosome of Natranaerobius thermophilus JW/NM-WN-LF.</title>
        <authorList>
            <consortium name="US DOE Joint Genome Institute"/>
            <person name="Copeland A."/>
            <person name="Lucas S."/>
            <person name="Lapidus A."/>
            <person name="Glavina del Rio T."/>
            <person name="Dalin E."/>
            <person name="Tice H."/>
            <person name="Bruce D."/>
            <person name="Goodwin L."/>
            <person name="Pitluck S."/>
            <person name="Chertkov O."/>
            <person name="Brettin T."/>
            <person name="Detter J.C."/>
            <person name="Han C."/>
            <person name="Kuske C.R."/>
            <person name="Schmutz J."/>
            <person name="Larimer F."/>
            <person name="Land M."/>
            <person name="Hauser L."/>
            <person name="Kyrpides N."/>
            <person name="Lykidis A."/>
            <person name="Mesbah N.M."/>
            <person name="Wiegel J."/>
        </authorList>
    </citation>
    <scope>NUCLEOTIDE SEQUENCE [LARGE SCALE GENOMIC DNA]</scope>
    <source>
        <strain evidence="8">ATCC BAA-1301 / DSM 18059 / JW/NM-WN-LF</strain>
    </source>
</reference>
<dbReference type="HOGENOM" id="CLU_042384_1_1_9"/>
<evidence type="ECO:0000256" key="5">
    <source>
        <dbReference type="ARBA" id="ARBA00023136"/>
    </source>
</evidence>
<reference evidence="7 8" key="2">
    <citation type="journal article" date="2011" name="J. Bacteriol.">
        <title>Complete genome sequence of the anaerobic, halophilic alkalithermophile Natranaerobius thermophilus JW/NM-WN-LF.</title>
        <authorList>
            <person name="Zhao B."/>
            <person name="Mesbah N.M."/>
            <person name="Dalin E."/>
            <person name="Goodwin L."/>
            <person name="Nolan M."/>
            <person name="Pitluck S."/>
            <person name="Chertkov O."/>
            <person name="Brettin T.S."/>
            <person name="Han J."/>
            <person name="Larimer F.W."/>
            <person name="Land M.L."/>
            <person name="Hauser L."/>
            <person name="Kyrpides N."/>
            <person name="Wiegel J."/>
        </authorList>
    </citation>
    <scope>NUCLEOTIDE SEQUENCE [LARGE SCALE GENOMIC DNA]</scope>
    <source>
        <strain evidence="8">ATCC BAA-1301 / DSM 18059 / JW/NM-WN-LF</strain>
    </source>
</reference>
<evidence type="ECO:0000256" key="4">
    <source>
        <dbReference type="ARBA" id="ARBA00022989"/>
    </source>
</evidence>
<accession>B2A5L0</accession>
<dbReference type="EMBL" id="CP001034">
    <property type="protein sequence ID" value="ACB85397.1"/>
    <property type="molecule type" value="Genomic_DNA"/>
</dbReference>
<sequence>MVSPDLKLLLIPILSGLIGWFTNFLAIKLLFWPHEGIIVPKTNFKIQGLLSRRKTEIARAVSRVISEELLSSGKLASGIDRDMAIKDIRKSVDSHVTERMDDKLRFLPNNIRRRVTEIVKQAVGRGVSTSLSQNFDSIVDNLTSSIDVANLIEQEIMSLNTREVERLSFEVAQRELKFIEYLGGILGFTIGIIQILFVWLVY</sequence>
<evidence type="ECO:0000313" key="8">
    <source>
        <dbReference type="Proteomes" id="UP000001683"/>
    </source>
</evidence>
<dbReference type="PANTHER" id="PTHR35791">
    <property type="entry name" value="UPF0754 MEMBRANE PROTEIN YHEB"/>
    <property type="match status" value="1"/>
</dbReference>
<dbReference type="GO" id="GO:0012505">
    <property type="term" value="C:endomembrane system"/>
    <property type="evidence" value="ECO:0007669"/>
    <property type="project" value="UniProtKB-SubCell"/>
</dbReference>
<keyword evidence="3 6" id="KW-0812">Transmembrane</keyword>
<organism evidence="7 8">
    <name type="scientific">Natranaerobius thermophilus (strain ATCC BAA-1301 / DSM 18059 / JW/NM-WN-LF)</name>
    <dbReference type="NCBI Taxonomy" id="457570"/>
    <lineage>
        <taxon>Bacteria</taxon>
        <taxon>Bacillati</taxon>
        <taxon>Bacillota</taxon>
        <taxon>Clostridia</taxon>
        <taxon>Natranaerobiales</taxon>
        <taxon>Natranaerobiaceae</taxon>
        <taxon>Natranaerobius</taxon>
    </lineage>
</organism>
<dbReference type="InParanoid" id="B2A5L0"/>
<evidence type="ECO:0000256" key="6">
    <source>
        <dbReference type="SAM" id="Phobius"/>
    </source>
</evidence>
<evidence type="ECO:0000256" key="3">
    <source>
        <dbReference type="ARBA" id="ARBA00022692"/>
    </source>
</evidence>
<evidence type="ECO:0000256" key="2">
    <source>
        <dbReference type="ARBA" id="ARBA00008053"/>
    </source>
</evidence>
<dbReference type="eggNOG" id="COG4399">
    <property type="taxonomic scope" value="Bacteria"/>
</dbReference>
<evidence type="ECO:0000256" key="1">
    <source>
        <dbReference type="ARBA" id="ARBA00004308"/>
    </source>
</evidence>
<dbReference type="Proteomes" id="UP000001683">
    <property type="component" value="Chromosome"/>
</dbReference>
<gene>
    <name evidence="7" type="ordered locus">Nther_1825</name>
</gene>
<dbReference type="PANTHER" id="PTHR35791:SF1">
    <property type="entry name" value="UPF0754 MEMBRANE PROTEIN YHEB"/>
    <property type="match status" value="1"/>
</dbReference>
<feature type="transmembrane region" description="Helical" evidence="6">
    <location>
        <begin position="6"/>
        <end position="31"/>
    </location>
</feature>
<protein>
    <submittedName>
        <fullName evidence="7">Putative membrane protin</fullName>
    </submittedName>
</protein>
<comment type="similarity">
    <text evidence="2">Belongs to the UPF0754 family.</text>
</comment>
<dbReference type="AlphaFoldDB" id="B2A5L0"/>
<keyword evidence="4 6" id="KW-1133">Transmembrane helix</keyword>
<proteinExistence type="inferred from homology"/>
<evidence type="ECO:0000313" key="7">
    <source>
        <dbReference type="EMBL" id="ACB85397.1"/>
    </source>
</evidence>